<organism evidence="1 2">
    <name type="scientific">Thermospira aquatica</name>
    <dbReference type="NCBI Taxonomy" id="2828656"/>
    <lineage>
        <taxon>Bacteria</taxon>
        <taxon>Pseudomonadati</taxon>
        <taxon>Spirochaetota</taxon>
        <taxon>Spirochaetia</taxon>
        <taxon>Brevinematales</taxon>
        <taxon>Thermospiraceae</taxon>
        <taxon>Thermospira</taxon>
    </lineage>
</organism>
<accession>A0AAX3BF72</accession>
<dbReference type="EMBL" id="CP073355">
    <property type="protein sequence ID" value="URA11002.1"/>
    <property type="molecule type" value="Genomic_DNA"/>
</dbReference>
<evidence type="ECO:0000313" key="2">
    <source>
        <dbReference type="Proteomes" id="UP001056539"/>
    </source>
</evidence>
<evidence type="ECO:0000313" key="1">
    <source>
        <dbReference type="EMBL" id="URA11002.1"/>
    </source>
</evidence>
<reference evidence="1" key="1">
    <citation type="submission" date="2021-04" db="EMBL/GenBank/DDBJ databases">
        <authorList>
            <person name="Postec A."/>
        </authorList>
    </citation>
    <scope>NUCLEOTIDE SEQUENCE</scope>
    <source>
        <strain evidence="1">F1F22</strain>
    </source>
</reference>
<gene>
    <name evidence="1" type="ORF">KDW03_04150</name>
</gene>
<name>A0AAX3BF72_9SPIR</name>
<dbReference type="KEGG" id="taqu:KDW03_04150"/>
<dbReference type="Gene3D" id="2.40.160.50">
    <property type="entry name" value="membrane protein fhac: a member of the omp85/tpsb transporter family"/>
    <property type="match status" value="1"/>
</dbReference>
<dbReference type="RefSeq" id="WP_271436133.1">
    <property type="nucleotide sequence ID" value="NZ_CP073355.1"/>
</dbReference>
<keyword evidence="2" id="KW-1185">Reference proteome</keyword>
<proteinExistence type="predicted"/>
<sequence>MKKVIFGMIVFLIVEGGFAFVGPSLGDGWGVAGLWYRLRTYPTDWTNAQDVFGQFRFLSWMMLPSWGSLPVESLFLWGGPYLRAEVMMTSLFRYDGAIGVIGDTLIGFAGNFLDRDGDGNTEDDSFWGTTLGLGPQFRYLFGGGWAWTVWYKPEYCFYNKMEKTEITLPKDHWTHRAGSSLVFTYDEGTKASVSLGYNLVWRGRDVRWGYDEGEVLPAFDQGVSLRGLSRLPLGGTALLLKIGGEAFWWEKTPRLIGVSANVFQEEMTSEVRGYHEEEIQTRVGAILQTSLIWEIVKGIRLEAGVDGAAYESDGWKTIGGAGCGVRWQWNWNQALQVEYNYPLTKTEHYGQIVAGFMWLFGEEGL</sequence>
<protein>
    <submittedName>
        <fullName evidence="1">Uncharacterized protein</fullName>
    </submittedName>
</protein>
<dbReference type="Proteomes" id="UP001056539">
    <property type="component" value="Chromosome"/>
</dbReference>
<reference evidence="1" key="2">
    <citation type="submission" date="2022-06" db="EMBL/GenBank/DDBJ databases">
        <title>Thermospira aquatica gen. nov., sp. nov.</title>
        <authorList>
            <person name="Ben Ali Gam Z."/>
            <person name="Labat M."/>
        </authorList>
    </citation>
    <scope>NUCLEOTIDE SEQUENCE</scope>
    <source>
        <strain evidence="1">F1F22</strain>
    </source>
</reference>
<dbReference type="AlphaFoldDB" id="A0AAX3BF72"/>